<evidence type="ECO:0000256" key="4">
    <source>
        <dbReference type="ARBA" id="ARBA00022723"/>
    </source>
</evidence>
<gene>
    <name evidence="14" type="ORF">Bpfe_018320</name>
</gene>
<name>A0AAD8BDE6_BIOPF</name>
<dbReference type="InterPro" id="IPR013083">
    <property type="entry name" value="Znf_RING/FYVE/PHD"/>
</dbReference>
<dbReference type="GO" id="GO:0005829">
    <property type="term" value="C:cytosol"/>
    <property type="evidence" value="ECO:0007669"/>
    <property type="project" value="TreeGrafter"/>
</dbReference>
<dbReference type="GO" id="GO:0061630">
    <property type="term" value="F:ubiquitin protein ligase activity"/>
    <property type="evidence" value="ECO:0007669"/>
    <property type="project" value="TreeGrafter"/>
</dbReference>
<reference evidence="14" key="1">
    <citation type="journal article" date="2023" name="PLoS Negl. Trop. Dis.">
        <title>A genome sequence for Biomphalaria pfeifferi, the major vector snail for the human-infecting parasite Schistosoma mansoni.</title>
        <authorList>
            <person name="Bu L."/>
            <person name="Lu L."/>
            <person name="Laidemitt M.R."/>
            <person name="Zhang S.M."/>
            <person name="Mutuku M."/>
            <person name="Mkoji G."/>
            <person name="Steinauer M."/>
            <person name="Loker E.S."/>
        </authorList>
    </citation>
    <scope>NUCLEOTIDE SEQUENCE</scope>
    <source>
        <strain evidence="14">KasaAsao</strain>
    </source>
</reference>
<evidence type="ECO:0000256" key="6">
    <source>
        <dbReference type="ARBA" id="ARBA00022786"/>
    </source>
</evidence>
<evidence type="ECO:0000256" key="7">
    <source>
        <dbReference type="ARBA" id="ARBA00022833"/>
    </source>
</evidence>
<dbReference type="AlphaFoldDB" id="A0AAD8BDE6"/>
<dbReference type="GO" id="GO:0035861">
    <property type="term" value="C:site of double-strand break"/>
    <property type="evidence" value="ECO:0007669"/>
    <property type="project" value="TreeGrafter"/>
</dbReference>
<evidence type="ECO:0000256" key="10">
    <source>
        <dbReference type="SAM" id="MobiDB-lite"/>
    </source>
</evidence>
<dbReference type="GO" id="GO:0006511">
    <property type="term" value="P:ubiquitin-dependent protein catabolic process"/>
    <property type="evidence" value="ECO:0007669"/>
    <property type="project" value="TreeGrafter"/>
</dbReference>
<dbReference type="GO" id="GO:0008270">
    <property type="term" value="F:zinc ion binding"/>
    <property type="evidence" value="ECO:0007669"/>
    <property type="project" value="UniProtKB-KW"/>
</dbReference>
<dbReference type="GO" id="GO:0003676">
    <property type="term" value="F:nucleic acid binding"/>
    <property type="evidence" value="ECO:0007669"/>
    <property type="project" value="InterPro"/>
</dbReference>
<dbReference type="PROSITE" id="PS50006">
    <property type="entry name" value="FHA_DOMAIN"/>
    <property type="match status" value="1"/>
</dbReference>
<comment type="caution">
    <text evidence="14">The sequence shown here is derived from an EMBL/GenBank/DDBJ whole genome shotgun (WGS) entry which is preliminary data.</text>
</comment>
<reference evidence="14" key="2">
    <citation type="submission" date="2023-04" db="EMBL/GenBank/DDBJ databases">
        <authorList>
            <person name="Bu L."/>
            <person name="Lu L."/>
            <person name="Laidemitt M.R."/>
            <person name="Zhang S.M."/>
            <person name="Mutuku M."/>
            <person name="Mkoji G."/>
            <person name="Steinauer M."/>
            <person name="Loker E.S."/>
        </authorList>
    </citation>
    <scope>NUCLEOTIDE SEQUENCE</scope>
    <source>
        <strain evidence="14">KasaAsao</strain>
        <tissue evidence="14">Whole Snail</tissue>
    </source>
</reference>
<evidence type="ECO:0000313" key="14">
    <source>
        <dbReference type="EMBL" id="KAK0052237.1"/>
    </source>
</evidence>
<sequence>MTESELIPCLVRVGENVKKYRLLKLLSDQVTIGRSCEVTYAILSDMISRNHAVLKRQSDNRWTIMDNKSLNGIFINGNPLSPSIPYTLQDGDIVQFGVSAKPNTVAEFVYKFYSKMKIRANTKKQKLDKAVCQNTESTDESIETEVEHLRRRKIPCKKPDQDTHLKDDLDKIALDYQVKIQEMEKRLKEKEEHEKKVQEELERERKEKESQVNAVKEMKLKEQAILQELEDKQKQLDIEKENLKRKMQEELEANLKEQEATLLAQLTAEKEALWNEKKQIEESLSKENAKVLKEKNKVLEEQLLDQKEKLQKIIDKKELEQKVLESQLDSTKKESEMAKLQVLQAREEILSNFVNLMEIELQCSICSELFIKATSLNCAHVFCKLCISQWMKVRKECPVCRTSITSQVQALALDSYIEKMVEQLSDEHKNKRKELILQRKADQDKFDNVIAGPSTSTDNGRTRGRIRGTGRTRGNRRANRARGRSRAQTSETASTTSVNEPIVLSDSEHFSDDTERALRFFEAADDVMSGSSDETDMDDIDFRSGSSSSESVEGESDAYYGGYGRCYNCGSRGHWSNGCPY</sequence>
<evidence type="ECO:0000259" key="13">
    <source>
        <dbReference type="PROSITE" id="PS50158"/>
    </source>
</evidence>
<evidence type="ECO:0000313" key="15">
    <source>
        <dbReference type="Proteomes" id="UP001233172"/>
    </source>
</evidence>
<dbReference type="GO" id="GO:0000151">
    <property type="term" value="C:ubiquitin ligase complex"/>
    <property type="evidence" value="ECO:0007669"/>
    <property type="project" value="TreeGrafter"/>
</dbReference>
<keyword evidence="6" id="KW-0833">Ubl conjugation pathway</keyword>
<dbReference type="InterPro" id="IPR017907">
    <property type="entry name" value="Znf_RING_CS"/>
</dbReference>
<keyword evidence="15" id="KW-1185">Reference proteome</keyword>
<dbReference type="GO" id="GO:0070936">
    <property type="term" value="P:protein K48-linked ubiquitination"/>
    <property type="evidence" value="ECO:0007669"/>
    <property type="project" value="TreeGrafter"/>
</dbReference>
<dbReference type="PROSITE" id="PS00518">
    <property type="entry name" value="ZF_RING_1"/>
    <property type="match status" value="1"/>
</dbReference>
<keyword evidence="3" id="KW-0808">Transferase</keyword>
<dbReference type="SUPFAM" id="SSF57850">
    <property type="entry name" value="RING/U-box"/>
    <property type="match status" value="1"/>
</dbReference>
<evidence type="ECO:0000256" key="5">
    <source>
        <dbReference type="ARBA" id="ARBA00022771"/>
    </source>
</evidence>
<keyword evidence="4" id="KW-0479">Metal-binding</keyword>
<keyword evidence="5 8" id="KW-0863">Zinc-finger</keyword>
<dbReference type="PANTHER" id="PTHR15067:SF4">
    <property type="entry name" value="E3 UBIQUITIN-PROTEIN LIGASE RNF8"/>
    <property type="match status" value="1"/>
</dbReference>
<dbReference type="Pfam" id="PF13923">
    <property type="entry name" value="zf-C3HC4_2"/>
    <property type="match status" value="1"/>
</dbReference>
<dbReference type="PANTHER" id="PTHR15067">
    <property type="entry name" value="E3 UBIQUITIN-PROTEIN LIGASE RNF8"/>
    <property type="match status" value="1"/>
</dbReference>
<evidence type="ECO:0000259" key="12">
    <source>
        <dbReference type="PROSITE" id="PS50089"/>
    </source>
</evidence>
<keyword evidence="7" id="KW-0862">Zinc</keyword>
<organism evidence="14 15">
    <name type="scientific">Biomphalaria pfeifferi</name>
    <name type="common">Bloodfluke planorb</name>
    <name type="synonym">Freshwater snail</name>
    <dbReference type="NCBI Taxonomy" id="112525"/>
    <lineage>
        <taxon>Eukaryota</taxon>
        <taxon>Metazoa</taxon>
        <taxon>Spiralia</taxon>
        <taxon>Lophotrochozoa</taxon>
        <taxon>Mollusca</taxon>
        <taxon>Gastropoda</taxon>
        <taxon>Heterobranchia</taxon>
        <taxon>Euthyneura</taxon>
        <taxon>Panpulmonata</taxon>
        <taxon>Hygrophila</taxon>
        <taxon>Lymnaeoidea</taxon>
        <taxon>Planorbidae</taxon>
        <taxon>Biomphalaria</taxon>
    </lineage>
</organism>
<dbReference type="PROSITE" id="PS50089">
    <property type="entry name" value="ZF_RING_2"/>
    <property type="match status" value="1"/>
</dbReference>
<evidence type="ECO:0000256" key="8">
    <source>
        <dbReference type="PROSITE-ProRule" id="PRU00047"/>
    </source>
</evidence>
<dbReference type="Pfam" id="PF00498">
    <property type="entry name" value="FHA"/>
    <property type="match status" value="1"/>
</dbReference>
<feature type="domain" description="RING-type" evidence="12">
    <location>
        <begin position="363"/>
        <end position="401"/>
    </location>
</feature>
<dbReference type="Gene3D" id="3.30.40.10">
    <property type="entry name" value="Zinc/RING finger domain, C3HC4 (zinc finger)"/>
    <property type="match status" value="1"/>
</dbReference>
<dbReference type="InterPro" id="IPR036875">
    <property type="entry name" value="Znf_CCHC_sf"/>
</dbReference>
<dbReference type="GO" id="GO:0005634">
    <property type="term" value="C:nucleus"/>
    <property type="evidence" value="ECO:0007669"/>
    <property type="project" value="TreeGrafter"/>
</dbReference>
<feature type="region of interest" description="Disordered" evidence="10">
    <location>
        <begin position="447"/>
        <end position="501"/>
    </location>
</feature>
<feature type="region of interest" description="Disordered" evidence="10">
    <location>
        <begin position="528"/>
        <end position="555"/>
    </location>
</feature>
<feature type="domain" description="FHA" evidence="11">
    <location>
        <begin position="30"/>
        <end position="80"/>
    </location>
</feature>
<evidence type="ECO:0000256" key="9">
    <source>
        <dbReference type="SAM" id="Coils"/>
    </source>
</evidence>
<accession>A0AAD8BDE6</accession>
<comment type="similarity">
    <text evidence="1">Belongs to the CHFR family.</text>
</comment>
<dbReference type="SMART" id="SM00343">
    <property type="entry name" value="ZnF_C2HC"/>
    <property type="match status" value="1"/>
</dbReference>
<evidence type="ECO:0000259" key="11">
    <source>
        <dbReference type="PROSITE" id="PS50006"/>
    </source>
</evidence>
<dbReference type="SMART" id="SM00240">
    <property type="entry name" value="FHA"/>
    <property type="match status" value="1"/>
</dbReference>
<dbReference type="Gene3D" id="2.60.200.20">
    <property type="match status" value="1"/>
</dbReference>
<proteinExistence type="inferred from homology"/>
<feature type="coiled-coil region" evidence="9">
    <location>
        <begin position="166"/>
        <end position="348"/>
    </location>
</feature>
<feature type="compositionally biased region" description="Basic residues" evidence="10">
    <location>
        <begin position="462"/>
        <end position="485"/>
    </location>
</feature>
<dbReference type="CDD" id="cd16535">
    <property type="entry name" value="RING-HC_RNF8"/>
    <property type="match status" value="1"/>
</dbReference>
<evidence type="ECO:0000256" key="2">
    <source>
        <dbReference type="ARBA" id="ARBA00017908"/>
    </source>
</evidence>
<dbReference type="Proteomes" id="UP001233172">
    <property type="component" value="Unassembled WGS sequence"/>
</dbReference>
<dbReference type="PROSITE" id="PS50158">
    <property type="entry name" value="ZF_CCHC"/>
    <property type="match status" value="1"/>
</dbReference>
<dbReference type="EMBL" id="JASAOG010000096">
    <property type="protein sequence ID" value="KAK0052237.1"/>
    <property type="molecule type" value="Genomic_DNA"/>
</dbReference>
<dbReference type="CDD" id="cd22663">
    <property type="entry name" value="FHA_RNF8"/>
    <property type="match status" value="1"/>
</dbReference>
<dbReference type="InterPro" id="IPR001878">
    <property type="entry name" value="Znf_CCHC"/>
</dbReference>
<keyword evidence="9" id="KW-0175">Coiled coil</keyword>
<dbReference type="InterPro" id="IPR000253">
    <property type="entry name" value="FHA_dom"/>
</dbReference>
<feature type="domain" description="CCHC-type" evidence="13">
    <location>
        <begin position="565"/>
        <end position="580"/>
    </location>
</feature>
<evidence type="ECO:0000256" key="1">
    <source>
        <dbReference type="ARBA" id="ARBA00005797"/>
    </source>
</evidence>
<evidence type="ECO:0000256" key="3">
    <source>
        <dbReference type="ARBA" id="ARBA00022679"/>
    </source>
</evidence>
<dbReference type="GO" id="GO:0042393">
    <property type="term" value="F:histone binding"/>
    <property type="evidence" value="ECO:0007669"/>
    <property type="project" value="TreeGrafter"/>
</dbReference>
<dbReference type="SUPFAM" id="SSF49879">
    <property type="entry name" value="SMAD/FHA domain"/>
    <property type="match status" value="1"/>
</dbReference>
<dbReference type="GO" id="GO:0006302">
    <property type="term" value="P:double-strand break repair"/>
    <property type="evidence" value="ECO:0007669"/>
    <property type="project" value="TreeGrafter"/>
</dbReference>
<protein>
    <recommendedName>
        <fullName evidence="2">E3 ubiquitin-protein ligase CHFR</fullName>
    </recommendedName>
</protein>
<feature type="compositionally biased region" description="Polar residues" evidence="10">
    <location>
        <begin position="488"/>
        <end position="499"/>
    </location>
</feature>
<dbReference type="SMART" id="SM00184">
    <property type="entry name" value="RING"/>
    <property type="match status" value="1"/>
</dbReference>
<dbReference type="InterPro" id="IPR008984">
    <property type="entry name" value="SMAD_FHA_dom_sf"/>
</dbReference>
<dbReference type="SUPFAM" id="SSF57756">
    <property type="entry name" value="Retrovirus zinc finger-like domains"/>
    <property type="match status" value="1"/>
</dbReference>
<dbReference type="InterPro" id="IPR001841">
    <property type="entry name" value="Znf_RING"/>
</dbReference>